<evidence type="ECO:0000313" key="1">
    <source>
        <dbReference type="Ensembl" id="ENSMMOP00000001301.1"/>
    </source>
</evidence>
<dbReference type="Proteomes" id="UP000261620">
    <property type="component" value="Unplaced"/>
</dbReference>
<sequence length="90" mass="10300">MCVNEVEARGTVRLQGLDVEKVQEFKYLWSTVQSNVDSLSKNGSLYGLFVIYKRQGSTSANVLNKLKEFGIGTWYPQIRKWNISRISVLL</sequence>
<reference evidence="1" key="2">
    <citation type="submission" date="2025-09" db="UniProtKB">
        <authorList>
            <consortium name="Ensembl"/>
        </authorList>
    </citation>
    <scope>IDENTIFICATION</scope>
</reference>
<protein>
    <submittedName>
        <fullName evidence="1">Uncharacterized protein</fullName>
    </submittedName>
</protein>
<dbReference type="Ensembl" id="ENSMMOT00000001330.1">
    <property type="protein sequence ID" value="ENSMMOP00000001301.1"/>
    <property type="gene ID" value="ENSMMOG00000001099.1"/>
</dbReference>
<keyword evidence="2" id="KW-1185">Reference proteome</keyword>
<reference evidence="1" key="1">
    <citation type="submission" date="2025-08" db="UniProtKB">
        <authorList>
            <consortium name="Ensembl"/>
        </authorList>
    </citation>
    <scope>IDENTIFICATION</scope>
</reference>
<dbReference type="AlphaFoldDB" id="A0A3Q3VK19"/>
<accession>A0A3Q3VK19</accession>
<name>A0A3Q3VK19_MOLML</name>
<proteinExistence type="predicted"/>
<evidence type="ECO:0000313" key="2">
    <source>
        <dbReference type="Proteomes" id="UP000261620"/>
    </source>
</evidence>
<organism evidence="1 2">
    <name type="scientific">Mola mola</name>
    <name type="common">Ocean sunfish</name>
    <name type="synonym">Tetraodon mola</name>
    <dbReference type="NCBI Taxonomy" id="94237"/>
    <lineage>
        <taxon>Eukaryota</taxon>
        <taxon>Metazoa</taxon>
        <taxon>Chordata</taxon>
        <taxon>Craniata</taxon>
        <taxon>Vertebrata</taxon>
        <taxon>Euteleostomi</taxon>
        <taxon>Actinopterygii</taxon>
        <taxon>Neopterygii</taxon>
        <taxon>Teleostei</taxon>
        <taxon>Neoteleostei</taxon>
        <taxon>Acanthomorphata</taxon>
        <taxon>Eupercaria</taxon>
        <taxon>Tetraodontiformes</taxon>
        <taxon>Molidae</taxon>
        <taxon>Mola</taxon>
    </lineage>
</organism>